<sequence length="126" mass="13422">MRRYLSALGGVIVVVPNYRVGSLAFVSSGDDSDEDEPGNLALLDQRMALEWVRSHIDDFDGDPGSIVVAGAGSGASSLALHLLSPEAQGTMMDLRRFMLHSPSVFGPFADQSVPRQVVHSPHSSST</sequence>
<evidence type="ECO:0000259" key="5">
    <source>
        <dbReference type="Pfam" id="PF00135"/>
    </source>
</evidence>
<keyword evidence="2" id="KW-0719">Serine esterase</keyword>
<proteinExistence type="inferred from homology"/>
<evidence type="ECO:0000313" key="7">
    <source>
        <dbReference type="Proteomes" id="UP000821837"/>
    </source>
</evidence>
<accession>A0A9D4SZZ0</accession>
<dbReference type="PANTHER" id="PTHR43918">
    <property type="entry name" value="ACETYLCHOLINESTERASE"/>
    <property type="match status" value="1"/>
</dbReference>
<evidence type="ECO:0000256" key="2">
    <source>
        <dbReference type="ARBA" id="ARBA00022487"/>
    </source>
</evidence>
<dbReference type="EMBL" id="JABSTV010001249">
    <property type="protein sequence ID" value="KAH7963255.1"/>
    <property type="molecule type" value="Genomic_DNA"/>
</dbReference>
<gene>
    <name evidence="6" type="ORF">HPB52_020322</name>
</gene>
<dbReference type="InterPro" id="IPR029058">
    <property type="entry name" value="AB_hydrolase_fold"/>
</dbReference>
<dbReference type="VEuPathDB" id="VectorBase:RSAN_028864"/>
<evidence type="ECO:0000313" key="6">
    <source>
        <dbReference type="EMBL" id="KAH7963255.1"/>
    </source>
</evidence>
<dbReference type="GO" id="GO:0005615">
    <property type="term" value="C:extracellular space"/>
    <property type="evidence" value="ECO:0007669"/>
    <property type="project" value="TreeGrafter"/>
</dbReference>
<dbReference type="SUPFAM" id="SSF53474">
    <property type="entry name" value="alpha/beta-Hydrolases"/>
    <property type="match status" value="1"/>
</dbReference>
<dbReference type="Pfam" id="PF00135">
    <property type="entry name" value="COesterase"/>
    <property type="match status" value="1"/>
</dbReference>
<dbReference type="AlphaFoldDB" id="A0A9D4SZZ0"/>
<dbReference type="Proteomes" id="UP000821837">
    <property type="component" value="Chromosome 3"/>
</dbReference>
<dbReference type="GO" id="GO:0006581">
    <property type="term" value="P:acetylcholine catabolic process"/>
    <property type="evidence" value="ECO:0007669"/>
    <property type="project" value="TreeGrafter"/>
</dbReference>
<dbReference type="GO" id="GO:0019695">
    <property type="term" value="P:choline metabolic process"/>
    <property type="evidence" value="ECO:0007669"/>
    <property type="project" value="TreeGrafter"/>
</dbReference>
<comment type="caution">
    <text evidence="6">The sequence shown here is derived from an EMBL/GenBank/DDBJ whole genome shotgun (WGS) entry which is preliminary data.</text>
</comment>
<protein>
    <recommendedName>
        <fullName evidence="5">Carboxylesterase type B domain-containing protein</fullName>
    </recommendedName>
</protein>
<dbReference type="InterPro" id="IPR050654">
    <property type="entry name" value="AChE-related_enzymes"/>
</dbReference>
<evidence type="ECO:0000256" key="1">
    <source>
        <dbReference type="ARBA" id="ARBA00005964"/>
    </source>
</evidence>
<keyword evidence="3" id="KW-0378">Hydrolase</keyword>
<name>A0A9D4SZZ0_RHISA</name>
<feature type="domain" description="Carboxylesterase type B" evidence="5">
    <location>
        <begin position="3"/>
        <end position="118"/>
    </location>
</feature>
<dbReference type="GO" id="GO:0003990">
    <property type="term" value="F:acetylcholinesterase activity"/>
    <property type="evidence" value="ECO:0007669"/>
    <property type="project" value="TreeGrafter"/>
</dbReference>
<dbReference type="PANTHER" id="PTHR43918:SF4">
    <property type="entry name" value="CARBOXYLIC ESTER HYDROLASE"/>
    <property type="match status" value="1"/>
</dbReference>
<reference evidence="6" key="1">
    <citation type="journal article" date="2020" name="Cell">
        <title>Large-Scale Comparative Analyses of Tick Genomes Elucidate Their Genetic Diversity and Vector Capacities.</title>
        <authorList>
            <consortium name="Tick Genome and Microbiome Consortium (TIGMIC)"/>
            <person name="Jia N."/>
            <person name="Wang J."/>
            <person name="Shi W."/>
            <person name="Du L."/>
            <person name="Sun Y."/>
            <person name="Zhan W."/>
            <person name="Jiang J.F."/>
            <person name="Wang Q."/>
            <person name="Zhang B."/>
            <person name="Ji P."/>
            <person name="Bell-Sakyi L."/>
            <person name="Cui X.M."/>
            <person name="Yuan T.T."/>
            <person name="Jiang B.G."/>
            <person name="Yang W.F."/>
            <person name="Lam T.T."/>
            <person name="Chang Q.C."/>
            <person name="Ding S.J."/>
            <person name="Wang X.J."/>
            <person name="Zhu J.G."/>
            <person name="Ruan X.D."/>
            <person name="Zhao L."/>
            <person name="Wei J.T."/>
            <person name="Ye R.Z."/>
            <person name="Que T.C."/>
            <person name="Du C.H."/>
            <person name="Zhou Y.H."/>
            <person name="Cheng J.X."/>
            <person name="Dai P.F."/>
            <person name="Guo W.B."/>
            <person name="Han X.H."/>
            <person name="Huang E.J."/>
            <person name="Li L.F."/>
            <person name="Wei W."/>
            <person name="Gao Y.C."/>
            <person name="Liu J.Z."/>
            <person name="Shao H.Z."/>
            <person name="Wang X."/>
            <person name="Wang C.C."/>
            <person name="Yang T.C."/>
            <person name="Huo Q.B."/>
            <person name="Li W."/>
            <person name="Chen H.Y."/>
            <person name="Chen S.E."/>
            <person name="Zhou L.G."/>
            <person name="Ni X.B."/>
            <person name="Tian J.H."/>
            <person name="Sheng Y."/>
            <person name="Liu T."/>
            <person name="Pan Y.S."/>
            <person name="Xia L.Y."/>
            <person name="Li J."/>
            <person name="Zhao F."/>
            <person name="Cao W.C."/>
        </authorList>
    </citation>
    <scope>NUCLEOTIDE SEQUENCE</scope>
    <source>
        <strain evidence="6">Rsan-2018</strain>
    </source>
</reference>
<keyword evidence="4" id="KW-0325">Glycoprotein</keyword>
<evidence type="ECO:0000256" key="3">
    <source>
        <dbReference type="ARBA" id="ARBA00022801"/>
    </source>
</evidence>
<reference evidence="6" key="2">
    <citation type="submission" date="2021-09" db="EMBL/GenBank/DDBJ databases">
        <authorList>
            <person name="Jia N."/>
            <person name="Wang J."/>
            <person name="Shi W."/>
            <person name="Du L."/>
            <person name="Sun Y."/>
            <person name="Zhan W."/>
            <person name="Jiang J."/>
            <person name="Wang Q."/>
            <person name="Zhang B."/>
            <person name="Ji P."/>
            <person name="Sakyi L.B."/>
            <person name="Cui X."/>
            <person name="Yuan T."/>
            <person name="Jiang B."/>
            <person name="Yang W."/>
            <person name="Lam T.T.-Y."/>
            <person name="Chang Q."/>
            <person name="Ding S."/>
            <person name="Wang X."/>
            <person name="Zhu J."/>
            <person name="Ruan X."/>
            <person name="Zhao L."/>
            <person name="Wei J."/>
            <person name="Que T."/>
            <person name="Du C."/>
            <person name="Cheng J."/>
            <person name="Dai P."/>
            <person name="Han X."/>
            <person name="Huang E."/>
            <person name="Gao Y."/>
            <person name="Liu J."/>
            <person name="Shao H."/>
            <person name="Ye R."/>
            <person name="Li L."/>
            <person name="Wei W."/>
            <person name="Wang X."/>
            <person name="Wang C."/>
            <person name="Huo Q."/>
            <person name="Li W."/>
            <person name="Guo W."/>
            <person name="Chen H."/>
            <person name="Chen S."/>
            <person name="Zhou L."/>
            <person name="Zhou L."/>
            <person name="Ni X."/>
            <person name="Tian J."/>
            <person name="Zhou Y."/>
            <person name="Sheng Y."/>
            <person name="Liu T."/>
            <person name="Pan Y."/>
            <person name="Xia L."/>
            <person name="Li J."/>
            <person name="Zhao F."/>
            <person name="Cao W."/>
        </authorList>
    </citation>
    <scope>NUCLEOTIDE SEQUENCE</scope>
    <source>
        <strain evidence="6">Rsan-2018</strain>
        <tissue evidence="6">Larvae</tissue>
    </source>
</reference>
<dbReference type="InterPro" id="IPR002018">
    <property type="entry name" value="CarbesteraseB"/>
</dbReference>
<dbReference type="GO" id="GO:0005886">
    <property type="term" value="C:plasma membrane"/>
    <property type="evidence" value="ECO:0007669"/>
    <property type="project" value="TreeGrafter"/>
</dbReference>
<evidence type="ECO:0000256" key="4">
    <source>
        <dbReference type="ARBA" id="ARBA00023180"/>
    </source>
</evidence>
<comment type="similarity">
    <text evidence="1">Belongs to the type-B carboxylesterase/lipase family.</text>
</comment>
<dbReference type="Gene3D" id="3.40.50.1820">
    <property type="entry name" value="alpha/beta hydrolase"/>
    <property type="match status" value="1"/>
</dbReference>
<keyword evidence="7" id="KW-1185">Reference proteome</keyword>
<organism evidence="6 7">
    <name type="scientific">Rhipicephalus sanguineus</name>
    <name type="common">Brown dog tick</name>
    <name type="synonym">Ixodes sanguineus</name>
    <dbReference type="NCBI Taxonomy" id="34632"/>
    <lineage>
        <taxon>Eukaryota</taxon>
        <taxon>Metazoa</taxon>
        <taxon>Ecdysozoa</taxon>
        <taxon>Arthropoda</taxon>
        <taxon>Chelicerata</taxon>
        <taxon>Arachnida</taxon>
        <taxon>Acari</taxon>
        <taxon>Parasitiformes</taxon>
        <taxon>Ixodida</taxon>
        <taxon>Ixodoidea</taxon>
        <taxon>Ixodidae</taxon>
        <taxon>Rhipicephalinae</taxon>
        <taxon>Rhipicephalus</taxon>
        <taxon>Rhipicephalus</taxon>
    </lineage>
</organism>